<sequence>MHGSLFFFSSMLLIGYLCFCAQTVALNEHRCPKFAS</sequence>
<organism evidence="1">
    <name type="scientific">Rhizophora mucronata</name>
    <name type="common">Asiatic mangrove</name>
    <dbReference type="NCBI Taxonomy" id="61149"/>
    <lineage>
        <taxon>Eukaryota</taxon>
        <taxon>Viridiplantae</taxon>
        <taxon>Streptophyta</taxon>
        <taxon>Embryophyta</taxon>
        <taxon>Tracheophyta</taxon>
        <taxon>Spermatophyta</taxon>
        <taxon>Magnoliopsida</taxon>
        <taxon>eudicotyledons</taxon>
        <taxon>Gunneridae</taxon>
        <taxon>Pentapetalae</taxon>
        <taxon>rosids</taxon>
        <taxon>fabids</taxon>
        <taxon>Malpighiales</taxon>
        <taxon>Rhizophoraceae</taxon>
        <taxon>Rhizophora</taxon>
    </lineage>
</organism>
<accession>A0A2P2KPV8</accession>
<dbReference type="EMBL" id="GGEC01027254">
    <property type="protein sequence ID" value="MBX07738.1"/>
    <property type="molecule type" value="Transcribed_RNA"/>
</dbReference>
<proteinExistence type="predicted"/>
<dbReference type="AlphaFoldDB" id="A0A2P2KPV8"/>
<evidence type="ECO:0000313" key="1">
    <source>
        <dbReference type="EMBL" id="MBX07738.1"/>
    </source>
</evidence>
<protein>
    <submittedName>
        <fullName evidence="1">Uncharacterized protein</fullName>
    </submittedName>
</protein>
<name>A0A2P2KPV8_RHIMU</name>
<reference evidence="1" key="1">
    <citation type="submission" date="2018-02" db="EMBL/GenBank/DDBJ databases">
        <title>Rhizophora mucronata_Transcriptome.</title>
        <authorList>
            <person name="Meera S.P."/>
            <person name="Sreeshan A."/>
            <person name="Augustine A."/>
        </authorList>
    </citation>
    <scope>NUCLEOTIDE SEQUENCE</scope>
    <source>
        <tissue evidence="1">Leaf</tissue>
    </source>
</reference>